<dbReference type="PROSITE" id="PS50006">
    <property type="entry name" value="FHA_DOMAIN"/>
    <property type="match status" value="1"/>
</dbReference>
<gene>
    <name evidence="3" type="ORF">LZC94_43730</name>
</gene>
<evidence type="ECO:0000313" key="3">
    <source>
        <dbReference type="EMBL" id="WXB14723.1"/>
    </source>
</evidence>
<feature type="region of interest" description="Disordered" evidence="1">
    <location>
        <begin position="77"/>
        <end position="122"/>
    </location>
</feature>
<name>A0ABZ2LUW8_9BACT</name>
<dbReference type="InterPro" id="IPR026870">
    <property type="entry name" value="Zinc_ribbon_dom"/>
</dbReference>
<dbReference type="InterPro" id="IPR008984">
    <property type="entry name" value="SMAD_FHA_dom_sf"/>
</dbReference>
<feature type="compositionally biased region" description="Pro residues" evidence="1">
    <location>
        <begin position="106"/>
        <end position="116"/>
    </location>
</feature>
<keyword evidence="4" id="KW-1185">Reference proteome</keyword>
<evidence type="ECO:0000313" key="4">
    <source>
        <dbReference type="Proteomes" id="UP001370348"/>
    </source>
</evidence>
<reference evidence="3 4" key="1">
    <citation type="submission" date="2021-12" db="EMBL/GenBank/DDBJ databases">
        <title>Discovery of the Pendulisporaceae a myxobacterial family with distinct sporulation behavior and unique specialized metabolism.</title>
        <authorList>
            <person name="Garcia R."/>
            <person name="Popoff A."/>
            <person name="Bader C.D."/>
            <person name="Loehr J."/>
            <person name="Walesch S."/>
            <person name="Walt C."/>
            <person name="Boldt J."/>
            <person name="Bunk B."/>
            <person name="Haeckl F.J.F.P.J."/>
            <person name="Gunesch A.P."/>
            <person name="Birkelbach J."/>
            <person name="Nuebel U."/>
            <person name="Pietschmann T."/>
            <person name="Bach T."/>
            <person name="Mueller R."/>
        </authorList>
    </citation>
    <scope>NUCLEOTIDE SEQUENCE [LARGE SCALE GENOMIC DNA]</scope>
    <source>
        <strain evidence="3 4">MSr11954</strain>
    </source>
</reference>
<sequence length="371" mass="38111">MIVCPKCSKENQDHYKFCLGCGAELPREAAPKAFSSSTPPHGVKAASAGRIPAAAAGGGAPGSGPSLPQTQPIQQVASIPTGAPPPMAQSAAPAPSVPSMAAAPAASPPSQTPPPGAAGGSMSCPQCGHMNAANNVFCGSCGFRLGAAPVARSVPAPAPAVSGSITLTALRADGSEAGNFTLPSPNTTVGRDTGGIFAGDSYLSPRHASFRQANARLHVRDEGSLNGVYRKLLRDAPVELQANDIFRIGQEIIRFEPLNPLSPSPDGVERLGAPSKGYVGRIALIIGRDTTGNAFPVPEAGVHLGRERGDILFPEDGYVSGLHCHLAYAGGKLTLTDLGSSNGTFLRLREEVEVQNGDVLLMGQQLFRITM</sequence>
<dbReference type="EMBL" id="CP089984">
    <property type="protein sequence ID" value="WXB14723.1"/>
    <property type="molecule type" value="Genomic_DNA"/>
</dbReference>
<feature type="domain" description="FHA" evidence="2">
    <location>
        <begin position="284"/>
        <end position="351"/>
    </location>
</feature>
<evidence type="ECO:0000256" key="1">
    <source>
        <dbReference type="SAM" id="MobiDB-lite"/>
    </source>
</evidence>
<accession>A0ABZ2LUW8</accession>
<dbReference type="SUPFAM" id="SSF49879">
    <property type="entry name" value="SMAD/FHA domain"/>
    <property type="match status" value="2"/>
</dbReference>
<dbReference type="Proteomes" id="UP001370348">
    <property type="component" value="Chromosome"/>
</dbReference>
<dbReference type="Pfam" id="PF13240">
    <property type="entry name" value="Zn_Ribbon_1"/>
    <property type="match status" value="1"/>
</dbReference>
<feature type="compositionally biased region" description="Low complexity" evidence="1">
    <location>
        <begin position="88"/>
        <end position="105"/>
    </location>
</feature>
<dbReference type="RefSeq" id="WP_394824348.1">
    <property type="nucleotide sequence ID" value="NZ_CP089984.1"/>
</dbReference>
<dbReference type="CDD" id="cd00060">
    <property type="entry name" value="FHA"/>
    <property type="match status" value="2"/>
</dbReference>
<organism evidence="3 4">
    <name type="scientific">Pendulispora albinea</name>
    <dbReference type="NCBI Taxonomy" id="2741071"/>
    <lineage>
        <taxon>Bacteria</taxon>
        <taxon>Pseudomonadati</taxon>
        <taxon>Myxococcota</taxon>
        <taxon>Myxococcia</taxon>
        <taxon>Myxococcales</taxon>
        <taxon>Sorangiineae</taxon>
        <taxon>Pendulisporaceae</taxon>
        <taxon>Pendulispora</taxon>
    </lineage>
</organism>
<dbReference type="Pfam" id="PF00498">
    <property type="entry name" value="FHA"/>
    <property type="match status" value="2"/>
</dbReference>
<protein>
    <submittedName>
        <fullName evidence="3">FHA domain-containing protein</fullName>
    </submittedName>
</protein>
<evidence type="ECO:0000259" key="2">
    <source>
        <dbReference type="PROSITE" id="PS50006"/>
    </source>
</evidence>
<dbReference type="SMART" id="SM00240">
    <property type="entry name" value="FHA"/>
    <property type="match status" value="2"/>
</dbReference>
<proteinExistence type="predicted"/>
<dbReference type="InterPro" id="IPR000253">
    <property type="entry name" value="FHA_dom"/>
</dbReference>
<dbReference type="Gene3D" id="2.60.200.20">
    <property type="match status" value="2"/>
</dbReference>